<dbReference type="GO" id="GO:0030798">
    <property type="term" value="F:trans-aconitate 2-methyltransferase activity"/>
    <property type="evidence" value="ECO:0007669"/>
    <property type="project" value="UniProtKB-EC"/>
</dbReference>
<dbReference type="Pfam" id="PF13649">
    <property type="entry name" value="Methyltransf_25"/>
    <property type="match status" value="1"/>
</dbReference>
<dbReference type="PANTHER" id="PTHR43861">
    <property type="entry name" value="TRANS-ACONITATE 2-METHYLTRANSFERASE-RELATED"/>
    <property type="match status" value="1"/>
</dbReference>
<feature type="domain" description="Methyltransferase" evidence="3">
    <location>
        <begin position="37"/>
        <end position="126"/>
    </location>
</feature>
<evidence type="ECO:0000259" key="3">
    <source>
        <dbReference type="Pfam" id="PF13649"/>
    </source>
</evidence>
<name>A3VLT9_9RHOB</name>
<comment type="caution">
    <text evidence="4">The sequence shown here is derived from an EMBL/GenBank/DDBJ whole genome shotgun (WGS) entry which is preliminary data.</text>
</comment>
<evidence type="ECO:0000256" key="1">
    <source>
        <dbReference type="ARBA" id="ARBA00022603"/>
    </source>
</evidence>
<dbReference type="GO" id="GO:0032259">
    <property type="term" value="P:methylation"/>
    <property type="evidence" value="ECO:0007669"/>
    <property type="project" value="UniProtKB-KW"/>
</dbReference>
<dbReference type="Gene3D" id="3.40.50.150">
    <property type="entry name" value="Vaccinia Virus protein VP39"/>
    <property type="match status" value="1"/>
</dbReference>
<dbReference type="STRING" id="314271.RB2654_05617"/>
<dbReference type="HOGENOM" id="CLU_037990_5_2_5"/>
<organism evidence="4 5">
    <name type="scientific">Maritimibacter alkaliphilus HTCC2654</name>
    <dbReference type="NCBI Taxonomy" id="314271"/>
    <lineage>
        <taxon>Bacteria</taxon>
        <taxon>Pseudomonadati</taxon>
        <taxon>Pseudomonadota</taxon>
        <taxon>Alphaproteobacteria</taxon>
        <taxon>Rhodobacterales</taxon>
        <taxon>Roseobacteraceae</taxon>
        <taxon>Maritimibacter</taxon>
    </lineage>
</organism>
<dbReference type="Proteomes" id="UP000002931">
    <property type="component" value="Unassembled WGS sequence"/>
</dbReference>
<dbReference type="EMBL" id="AAMT01000025">
    <property type="protein sequence ID" value="EAQ10774.1"/>
    <property type="molecule type" value="Genomic_DNA"/>
</dbReference>
<dbReference type="EC" id="2.1.1.144" evidence="4"/>
<gene>
    <name evidence="4" type="ORF">RB2654_05617</name>
</gene>
<keyword evidence="5" id="KW-1185">Reference proteome</keyword>
<dbReference type="InterPro" id="IPR029063">
    <property type="entry name" value="SAM-dependent_MTases_sf"/>
</dbReference>
<keyword evidence="2 4" id="KW-0808">Transferase</keyword>
<dbReference type="RefSeq" id="WP_008329549.1">
    <property type="nucleotide sequence ID" value="NZ_CH902578.1"/>
</dbReference>
<dbReference type="PANTHER" id="PTHR43861:SF1">
    <property type="entry name" value="TRANS-ACONITATE 2-METHYLTRANSFERASE"/>
    <property type="match status" value="1"/>
</dbReference>
<dbReference type="InterPro" id="IPR041698">
    <property type="entry name" value="Methyltransf_25"/>
</dbReference>
<dbReference type="Gene3D" id="1.10.150.290">
    <property type="entry name" value="S-adenosyl-L-methionine-dependent methyltransferases"/>
    <property type="match status" value="1"/>
</dbReference>
<keyword evidence="1 4" id="KW-0489">Methyltransferase</keyword>
<evidence type="ECO:0000313" key="4">
    <source>
        <dbReference type="EMBL" id="EAQ10774.1"/>
    </source>
</evidence>
<accession>A3VLT9</accession>
<evidence type="ECO:0000256" key="2">
    <source>
        <dbReference type="ARBA" id="ARBA00022679"/>
    </source>
</evidence>
<evidence type="ECO:0000313" key="5">
    <source>
        <dbReference type="Proteomes" id="UP000002931"/>
    </source>
</evidence>
<dbReference type="InterPro" id="IPR023149">
    <property type="entry name" value="Trans_acon_MeTrfase_C"/>
</dbReference>
<reference evidence="4 5" key="1">
    <citation type="journal article" date="2010" name="J. Bacteriol.">
        <title>Genome sequences of Pelagibaca bermudensis HTCC2601T and Maritimibacter alkaliphilus HTCC2654T, the type strains of two marine Roseobacter genera.</title>
        <authorList>
            <person name="Thrash J.C."/>
            <person name="Cho J.C."/>
            <person name="Ferriera S."/>
            <person name="Johnson J."/>
            <person name="Vergin K.L."/>
            <person name="Giovannoni S.J."/>
        </authorList>
    </citation>
    <scope>NUCLEOTIDE SEQUENCE [LARGE SCALE GENOMIC DNA]</scope>
    <source>
        <strain evidence="4 5">HTCC2654</strain>
    </source>
</reference>
<dbReference type="OrthoDB" id="9795085at2"/>
<sequence length="260" mass="29209">MTTADWNPEAYQRFRGLRLRPALELLAQVRDLPDGPVVDMGCGAGAVAEALSTRYPNRDLYGIDSSATMLAEAEAMGLYARLTRDDANDWTPGYTPALIFSNALANWLPDHATLFARWASVLPDRGALAVQMPRQYDEPSHRLLRDLAEDMFPDRFDFAEWTPPVAPPQVYADMLAPLGDIRAWETTYVQDLAPVAEGHPVRHFTQSTVMRPFVAELSEEEAARYVAAYETLLAKHYPARADGHVHFPFRRVFFVLTRGT</sequence>
<protein>
    <submittedName>
        <fullName evidence="4">Trans-aconitate 2-methyltransferase</fullName>
        <ecNumber evidence="4">2.1.1.144</ecNumber>
    </submittedName>
</protein>
<proteinExistence type="predicted"/>
<dbReference type="CDD" id="cd02440">
    <property type="entry name" value="AdoMet_MTases"/>
    <property type="match status" value="1"/>
</dbReference>
<dbReference type="SUPFAM" id="SSF53335">
    <property type="entry name" value="S-adenosyl-L-methionine-dependent methyltransferases"/>
    <property type="match status" value="1"/>
</dbReference>
<dbReference type="eggNOG" id="COG4106">
    <property type="taxonomic scope" value="Bacteria"/>
</dbReference>
<dbReference type="AlphaFoldDB" id="A3VLT9"/>